<organism evidence="1 2">
    <name type="scientific">Periplaneta americana</name>
    <name type="common">American cockroach</name>
    <name type="synonym">Blatta americana</name>
    <dbReference type="NCBI Taxonomy" id="6978"/>
    <lineage>
        <taxon>Eukaryota</taxon>
        <taxon>Metazoa</taxon>
        <taxon>Ecdysozoa</taxon>
        <taxon>Arthropoda</taxon>
        <taxon>Hexapoda</taxon>
        <taxon>Insecta</taxon>
        <taxon>Pterygota</taxon>
        <taxon>Neoptera</taxon>
        <taxon>Polyneoptera</taxon>
        <taxon>Dictyoptera</taxon>
        <taxon>Blattodea</taxon>
        <taxon>Blattoidea</taxon>
        <taxon>Blattidae</taxon>
        <taxon>Blattinae</taxon>
        <taxon>Periplaneta</taxon>
    </lineage>
</organism>
<gene>
    <name evidence="1" type="ORF">ANN_00290</name>
</gene>
<comment type="caution">
    <text evidence="1">The sequence shown here is derived from an EMBL/GenBank/DDBJ whole genome shotgun (WGS) entry which is preliminary data.</text>
</comment>
<evidence type="ECO:0000313" key="2">
    <source>
        <dbReference type="Proteomes" id="UP001148838"/>
    </source>
</evidence>
<evidence type="ECO:0000313" key="1">
    <source>
        <dbReference type="EMBL" id="KAJ4448898.1"/>
    </source>
</evidence>
<dbReference type="Proteomes" id="UP001148838">
    <property type="component" value="Unassembled WGS sequence"/>
</dbReference>
<dbReference type="Pfam" id="PF01745">
    <property type="entry name" value="IPT"/>
    <property type="match status" value="1"/>
</dbReference>
<dbReference type="InterPro" id="IPR027417">
    <property type="entry name" value="P-loop_NTPase"/>
</dbReference>
<accession>A0ABQ8TRH8</accession>
<reference evidence="1 2" key="1">
    <citation type="journal article" date="2022" name="Allergy">
        <title>Genome assembly and annotation of Periplaneta americana reveal a comprehensive cockroach allergen profile.</title>
        <authorList>
            <person name="Wang L."/>
            <person name="Xiong Q."/>
            <person name="Saelim N."/>
            <person name="Wang L."/>
            <person name="Nong W."/>
            <person name="Wan A.T."/>
            <person name="Shi M."/>
            <person name="Liu X."/>
            <person name="Cao Q."/>
            <person name="Hui J.H.L."/>
            <person name="Sookrung N."/>
            <person name="Leung T.F."/>
            <person name="Tungtrongchitr A."/>
            <person name="Tsui S.K.W."/>
        </authorList>
    </citation>
    <scope>NUCLEOTIDE SEQUENCE [LARGE SCALE GENOMIC DNA]</scope>
    <source>
        <strain evidence="1">PWHHKU_190912</strain>
    </source>
</reference>
<name>A0ABQ8TRH8_PERAM</name>
<dbReference type="Gene3D" id="3.40.50.300">
    <property type="entry name" value="P-loop containing nucleotide triphosphate hydrolases"/>
    <property type="match status" value="1"/>
</dbReference>
<protein>
    <submittedName>
        <fullName evidence="1">Uncharacterized protein</fullName>
    </submittedName>
</protein>
<dbReference type="EMBL" id="JAJSOF020000003">
    <property type="protein sequence ID" value="KAJ4448898.1"/>
    <property type="molecule type" value="Genomic_DNA"/>
</dbReference>
<proteinExistence type="predicted"/>
<sequence length="103" mass="11646">MAASSEEEMCARVPIIVVLGATGSGKSKLGIEIARKFGGEVLSADSMQLYMGGEVWVMTEDIKLQLERWEREILKKIYGPIKDKDGWKIRTNNEINQLYKRPT</sequence>
<keyword evidence="2" id="KW-1185">Reference proteome</keyword>
<dbReference type="SUPFAM" id="SSF52540">
    <property type="entry name" value="P-loop containing nucleoside triphosphate hydrolases"/>
    <property type="match status" value="1"/>
</dbReference>